<dbReference type="EMBL" id="KV784364">
    <property type="protein sequence ID" value="OEU12478.1"/>
    <property type="molecule type" value="Genomic_DNA"/>
</dbReference>
<keyword evidence="3" id="KW-1185">Reference proteome</keyword>
<feature type="transmembrane region" description="Helical" evidence="1">
    <location>
        <begin position="69"/>
        <end position="90"/>
    </location>
</feature>
<feature type="transmembrane region" description="Helical" evidence="1">
    <location>
        <begin position="161"/>
        <end position="183"/>
    </location>
</feature>
<evidence type="ECO:0000313" key="2">
    <source>
        <dbReference type="EMBL" id="OEU12478.1"/>
    </source>
</evidence>
<name>A0A1E7F2Q7_9STRA</name>
<dbReference type="OrthoDB" id="45895at2759"/>
<keyword evidence="1" id="KW-0812">Transmembrane</keyword>
<keyword evidence="1" id="KW-0472">Membrane</keyword>
<accession>A0A1E7F2Q7</accession>
<feature type="transmembrane region" description="Helical" evidence="1">
    <location>
        <begin position="259"/>
        <end position="281"/>
    </location>
</feature>
<keyword evidence="1" id="KW-1133">Transmembrane helix</keyword>
<dbReference type="InParanoid" id="A0A1E7F2Q7"/>
<dbReference type="PANTHER" id="PTHR23534">
    <property type="entry name" value="MFS PERMEASE"/>
    <property type="match status" value="1"/>
</dbReference>
<dbReference type="InterPro" id="IPR036259">
    <property type="entry name" value="MFS_trans_sf"/>
</dbReference>
<gene>
    <name evidence="2" type="ORF">FRACYDRAFT_191003</name>
</gene>
<organism evidence="2 3">
    <name type="scientific">Fragilariopsis cylindrus CCMP1102</name>
    <dbReference type="NCBI Taxonomy" id="635003"/>
    <lineage>
        <taxon>Eukaryota</taxon>
        <taxon>Sar</taxon>
        <taxon>Stramenopiles</taxon>
        <taxon>Ochrophyta</taxon>
        <taxon>Bacillariophyta</taxon>
        <taxon>Bacillariophyceae</taxon>
        <taxon>Bacillariophycidae</taxon>
        <taxon>Bacillariales</taxon>
        <taxon>Bacillariaceae</taxon>
        <taxon>Fragilariopsis</taxon>
    </lineage>
</organism>
<evidence type="ECO:0000313" key="3">
    <source>
        <dbReference type="Proteomes" id="UP000095751"/>
    </source>
</evidence>
<sequence>MYKNIFLLSGTWGLGLGASFVQIPSAQNVLTTTGHDSISTVPLGLIILLSAPMAVIIPKLMTKYGEKSIFVFAAFLGCIGAILQMIGLLVSPPGSTFEIAMLMVGAAVQSFTYASTNNIRFADAEYAGNFLQIAIITNAIFAHMLGMFLPSLFSGSVITAFGTWSSTCIGFIIILIGGGLFYVNNSLWMFTIGITVVGIGWNISFVGPSAAVSKVYNANNEKEKSKVQGFNDGIMLFSIGVFQLSASSIYEATGSNWNIFNAILIGFSILAILMTFAKAAVNVNKTTTSLFCFSR</sequence>
<protein>
    <recommendedName>
        <fullName evidence="4">MFS general substrate transporter</fullName>
    </recommendedName>
</protein>
<dbReference type="KEGG" id="fcy:FRACYDRAFT_191003"/>
<dbReference type="PANTHER" id="PTHR23534:SF1">
    <property type="entry name" value="MAJOR FACILITATOR SUPERFAMILY PROTEIN"/>
    <property type="match status" value="1"/>
</dbReference>
<feature type="transmembrane region" description="Helical" evidence="1">
    <location>
        <begin position="126"/>
        <end position="149"/>
    </location>
</feature>
<feature type="transmembrane region" description="Helical" evidence="1">
    <location>
        <begin position="190"/>
        <end position="213"/>
    </location>
</feature>
<feature type="transmembrane region" description="Helical" evidence="1">
    <location>
        <begin position="233"/>
        <end position="252"/>
    </location>
</feature>
<dbReference type="AlphaFoldDB" id="A0A1E7F2Q7"/>
<dbReference type="Gene3D" id="1.20.1250.20">
    <property type="entry name" value="MFS general substrate transporter like domains"/>
    <property type="match status" value="1"/>
</dbReference>
<feature type="transmembrane region" description="Helical" evidence="1">
    <location>
        <begin position="38"/>
        <end position="57"/>
    </location>
</feature>
<proteinExistence type="predicted"/>
<dbReference type="Proteomes" id="UP000095751">
    <property type="component" value="Unassembled WGS sequence"/>
</dbReference>
<reference evidence="2 3" key="1">
    <citation type="submission" date="2016-09" db="EMBL/GenBank/DDBJ databases">
        <title>Extensive genetic diversity and differential bi-allelic expression allows diatom success in the polar Southern Ocean.</title>
        <authorList>
            <consortium name="DOE Joint Genome Institute"/>
            <person name="Mock T."/>
            <person name="Otillar R.P."/>
            <person name="Strauss J."/>
            <person name="Dupont C."/>
            <person name="Frickenhaus S."/>
            <person name="Maumus F."/>
            <person name="Mcmullan M."/>
            <person name="Sanges R."/>
            <person name="Schmutz J."/>
            <person name="Toseland A."/>
            <person name="Valas R."/>
            <person name="Veluchamy A."/>
            <person name="Ward B.J."/>
            <person name="Allen A."/>
            <person name="Barry K."/>
            <person name="Falciatore A."/>
            <person name="Ferrante M."/>
            <person name="Fortunato A.E."/>
            <person name="Gloeckner G."/>
            <person name="Gruber A."/>
            <person name="Hipkin R."/>
            <person name="Janech M."/>
            <person name="Kroth P."/>
            <person name="Leese F."/>
            <person name="Lindquist E."/>
            <person name="Lyon B.R."/>
            <person name="Martin J."/>
            <person name="Mayer C."/>
            <person name="Parker M."/>
            <person name="Quesneville H."/>
            <person name="Raymond J."/>
            <person name="Uhlig C."/>
            <person name="Valentin K.U."/>
            <person name="Worden A.Z."/>
            <person name="Armbrust E.V."/>
            <person name="Bowler C."/>
            <person name="Green B."/>
            <person name="Moulton V."/>
            <person name="Van Oosterhout C."/>
            <person name="Grigoriev I."/>
        </authorList>
    </citation>
    <scope>NUCLEOTIDE SEQUENCE [LARGE SCALE GENOMIC DNA]</scope>
    <source>
        <strain evidence="2 3">CCMP1102</strain>
    </source>
</reference>
<evidence type="ECO:0000256" key="1">
    <source>
        <dbReference type="SAM" id="Phobius"/>
    </source>
</evidence>
<dbReference type="SUPFAM" id="SSF103473">
    <property type="entry name" value="MFS general substrate transporter"/>
    <property type="match status" value="1"/>
</dbReference>
<evidence type="ECO:0008006" key="4">
    <source>
        <dbReference type="Google" id="ProtNLM"/>
    </source>
</evidence>